<accession>A0A0A9GGQ3</accession>
<reference evidence="1" key="1">
    <citation type="submission" date="2014-09" db="EMBL/GenBank/DDBJ databases">
        <authorList>
            <person name="Magalhaes I.L.F."/>
            <person name="Oliveira U."/>
            <person name="Santos F.R."/>
            <person name="Vidigal T.H.D.A."/>
            <person name="Brescovit A.D."/>
            <person name="Santos A.J."/>
        </authorList>
    </citation>
    <scope>NUCLEOTIDE SEQUENCE</scope>
    <source>
        <tissue evidence="1">Shoot tissue taken approximately 20 cm above the soil surface</tissue>
    </source>
</reference>
<sequence length="19" mass="2088">MAALLLLFQFVIGAEHRAS</sequence>
<protein>
    <submittedName>
        <fullName evidence="1">Uncharacterized protein</fullName>
    </submittedName>
</protein>
<evidence type="ECO:0000313" key="1">
    <source>
        <dbReference type="EMBL" id="JAE24285.1"/>
    </source>
</evidence>
<proteinExistence type="predicted"/>
<dbReference type="AlphaFoldDB" id="A0A0A9GGQ3"/>
<name>A0A0A9GGQ3_ARUDO</name>
<reference evidence="1" key="2">
    <citation type="journal article" date="2015" name="Data Brief">
        <title>Shoot transcriptome of the giant reed, Arundo donax.</title>
        <authorList>
            <person name="Barrero R.A."/>
            <person name="Guerrero F.D."/>
            <person name="Moolhuijzen P."/>
            <person name="Goolsby J.A."/>
            <person name="Tidwell J."/>
            <person name="Bellgard S.E."/>
            <person name="Bellgard M.I."/>
        </authorList>
    </citation>
    <scope>NUCLEOTIDE SEQUENCE</scope>
    <source>
        <tissue evidence="1">Shoot tissue taken approximately 20 cm above the soil surface</tissue>
    </source>
</reference>
<dbReference type="EMBL" id="GBRH01173611">
    <property type="protein sequence ID" value="JAE24285.1"/>
    <property type="molecule type" value="Transcribed_RNA"/>
</dbReference>
<organism evidence="1">
    <name type="scientific">Arundo donax</name>
    <name type="common">Giant reed</name>
    <name type="synonym">Donax arundinaceus</name>
    <dbReference type="NCBI Taxonomy" id="35708"/>
    <lineage>
        <taxon>Eukaryota</taxon>
        <taxon>Viridiplantae</taxon>
        <taxon>Streptophyta</taxon>
        <taxon>Embryophyta</taxon>
        <taxon>Tracheophyta</taxon>
        <taxon>Spermatophyta</taxon>
        <taxon>Magnoliopsida</taxon>
        <taxon>Liliopsida</taxon>
        <taxon>Poales</taxon>
        <taxon>Poaceae</taxon>
        <taxon>PACMAD clade</taxon>
        <taxon>Arundinoideae</taxon>
        <taxon>Arundineae</taxon>
        <taxon>Arundo</taxon>
    </lineage>
</organism>